<keyword evidence="2" id="KW-0732">Signal</keyword>
<dbReference type="Pfam" id="PF00561">
    <property type="entry name" value="Abhydrolase_1"/>
    <property type="match status" value="1"/>
</dbReference>
<keyword evidence="3" id="KW-0378">Hydrolase</keyword>
<sequence>MRTHSHPDEATGEPGPSVCEVLRKTLIASVLLVTMAGCSSASTTVSTVANSQPTANSNKPAVGGTINWKSCTGDELDPTMCATFKVPYDYDNPSVGQFSLKMVKHPAAKPEKRIGSMLVNPGGPGFGGIFLAEDPTIYFGGDLVDSFDIIGWDPRGTGQSTPAVDCIDDYDKYFTVDPTPQTSAEKRALIDASRLFSEECEKNSKDILPYISTNNSVRDIDSIRAALGEEKISYFGFSYGSELGAAWLTMFPGTVRAAVLDGATDPDADYVQSGLDQAKGFERQFTQFLKQCSKDVKCPFHNKGDAEGAYDKLIEELDARPLKIDDKRAPVNQAVALTAISQAMYSSTMWDELEQALADAQKGDGAGLLSLNDDYYQRKGDGTYGNELEAFYAILCLDDPGPLTIEETDSYIPKFEAVAPRLARGFTSGYGCVFWKAKPDRRIAITGKDAGPVIVIGTTGDAATPLESSRNMTSALEDGRLIVVTANQHTGYGHNDCVTTAVNKYLLTTKVTFAEKLC</sequence>
<dbReference type="GO" id="GO:0016787">
    <property type="term" value="F:hydrolase activity"/>
    <property type="evidence" value="ECO:0007669"/>
    <property type="project" value="UniProtKB-KW"/>
</dbReference>
<dbReference type="InterPro" id="IPR029058">
    <property type="entry name" value="AB_hydrolase_fold"/>
</dbReference>
<accession>A0A6J6LDI3</accession>
<evidence type="ECO:0000256" key="2">
    <source>
        <dbReference type="ARBA" id="ARBA00022729"/>
    </source>
</evidence>
<evidence type="ECO:0000256" key="3">
    <source>
        <dbReference type="ARBA" id="ARBA00022801"/>
    </source>
</evidence>
<dbReference type="PANTHER" id="PTHR43248">
    <property type="entry name" value="2-SUCCINYL-6-HYDROXY-2,4-CYCLOHEXADIENE-1-CARBOXYLATE SYNTHASE"/>
    <property type="match status" value="1"/>
</dbReference>
<comment type="similarity">
    <text evidence="1">Belongs to the peptidase S33 family.</text>
</comment>
<dbReference type="InterPro" id="IPR051601">
    <property type="entry name" value="Serine_prot/Carboxylest_S33"/>
</dbReference>
<protein>
    <submittedName>
        <fullName evidence="5">Unannotated protein</fullName>
    </submittedName>
</protein>
<feature type="domain" description="AB hydrolase-1" evidence="4">
    <location>
        <begin position="117"/>
        <end position="491"/>
    </location>
</feature>
<gene>
    <name evidence="5" type="ORF">UFOPK2214_01087</name>
</gene>
<dbReference type="SUPFAM" id="SSF53474">
    <property type="entry name" value="alpha/beta-Hydrolases"/>
    <property type="match status" value="1"/>
</dbReference>
<evidence type="ECO:0000256" key="1">
    <source>
        <dbReference type="ARBA" id="ARBA00010088"/>
    </source>
</evidence>
<dbReference type="InterPro" id="IPR000073">
    <property type="entry name" value="AB_hydrolase_1"/>
</dbReference>
<dbReference type="EMBL" id="CAEZWJ010000036">
    <property type="protein sequence ID" value="CAB4658674.1"/>
    <property type="molecule type" value="Genomic_DNA"/>
</dbReference>
<dbReference type="PANTHER" id="PTHR43248:SF29">
    <property type="entry name" value="TRIPEPTIDYL AMINOPEPTIDASE"/>
    <property type="match status" value="1"/>
</dbReference>
<reference evidence="5" key="1">
    <citation type="submission" date="2020-05" db="EMBL/GenBank/DDBJ databases">
        <authorList>
            <person name="Chiriac C."/>
            <person name="Salcher M."/>
            <person name="Ghai R."/>
            <person name="Kavagutti S V."/>
        </authorList>
    </citation>
    <scope>NUCLEOTIDE SEQUENCE</scope>
</reference>
<dbReference type="Gene3D" id="3.40.50.1820">
    <property type="entry name" value="alpha/beta hydrolase"/>
    <property type="match status" value="1"/>
</dbReference>
<proteinExistence type="inferred from homology"/>
<dbReference type="AlphaFoldDB" id="A0A6J6LDI3"/>
<evidence type="ECO:0000259" key="4">
    <source>
        <dbReference type="Pfam" id="PF00561"/>
    </source>
</evidence>
<name>A0A6J6LDI3_9ZZZZ</name>
<organism evidence="5">
    <name type="scientific">freshwater metagenome</name>
    <dbReference type="NCBI Taxonomy" id="449393"/>
    <lineage>
        <taxon>unclassified sequences</taxon>
        <taxon>metagenomes</taxon>
        <taxon>ecological metagenomes</taxon>
    </lineage>
</organism>
<evidence type="ECO:0000313" key="5">
    <source>
        <dbReference type="EMBL" id="CAB4658674.1"/>
    </source>
</evidence>